<reference evidence="1 2" key="1">
    <citation type="submission" date="2019-02" db="EMBL/GenBank/DDBJ databases">
        <title>Deep-cultivation of Planctomycetes and their phenomic and genomic characterization uncovers novel biology.</title>
        <authorList>
            <person name="Wiegand S."/>
            <person name="Jogler M."/>
            <person name="Boedeker C."/>
            <person name="Pinto D."/>
            <person name="Vollmers J."/>
            <person name="Rivas-Marin E."/>
            <person name="Kohn T."/>
            <person name="Peeters S.H."/>
            <person name="Heuer A."/>
            <person name="Rast P."/>
            <person name="Oberbeckmann S."/>
            <person name="Bunk B."/>
            <person name="Jeske O."/>
            <person name="Meyerdierks A."/>
            <person name="Storesund J.E."/>
            <person name="Kallscheuer N."/>
            <person name="Luecker S."/>
            <person name="Lage O.M."/>
            <person name="Pohl T."/>
            <person name="Merkel B.J."/>
            <person name="Hornburger P."/>
            <person name="Mueller R.-W."/>
            <person name="Bruemmer F."/>
            <person name="Labrenz M."/>
            <person name="Spormann A.M."/>
            <person name="Op den Camp H."/>
            <person name="Overmann J."/>
            <person name="Amann R."/>
            <person name="Jetten M.S.M."/>
            <person name="Mascher T."/>
            <person name="Medema M.H."/>
            <person name="Devos D.P."/>
            <person name="Kaster A.-K."/>
            <person name="Ovreas L."/>
            <person name="Rohde M."/>
            <person name="Galperin M.Y."/>
            <person name="Jogler C."/>
        </authorList>
    </citation>
    <scope>NUCLEOTIDE SEQUENCE [LARGE SCALE GENOMIC DNA]</scope>
    <source>
        <strain evidence="1 2">K22_7</strain>
    </source>
</reference>
<keyword evidence="2" id="KW-1185">Reference proteome</keyword>
<dbReference type="Proteomes" id="UP000318538">
    <property type="component" value="Chromosome"/>
</dbReference>
<gene>
    <name evidence="1" type="ORF">K227x_04650</name>
</gene>
<dbReference type="KEGG" id="rlc:K227x_04650"/>
<proteinExistence type="predicted"/>
<dbReference type="RefSeq" id="WP_218933708.1">
    <property type="nucleotide sequence ID" value="NZ_CP036525.1"/>
</dbReference>
<evidence type="ECO:0008006" key="3">
    <source>
        <dbReference type="Google" id="ProtNLM"/>
    </source>
</evidence>
<organism evidence="1 2">
    <name type="scientific">Rubripirellula lacrimiformis</name>
    <dbReference type="NCBI Taxonomy" id="1930273"/>
    <lineage>
        <taxon>Bacteria</taxon>
        <taxon>Pseudomonadati</taxon>
        <taxon>Planctomycetota</taxon>
        <taxon>Planctomycetia</taxon>
        <taxon>Pirellulales</taxon>
        <taxon>Pirellulaceae</taxon>
        <taxon>Rubripirellula</taxon>
    </lineage>
</organism>
<dbReference type="AlphaFoldDB" id="A0A517N4N6"/>
<sequence>MYEKDVLHRRGQALEDEFFRRVDHKLGEELRAKMDRDEARIQLASATGFQDEELLDHLIDAGFSQASIAALALVPAVFVAWADGNVTPAERQVILHAALRRGVKQEPSAFAMLEDWLHVQPSDLLWSLWTEYSRAVYQSVKPAFAAILQNEILRLATVVAEASGGTFGRGQISPAEKTILDQIAAGLLVDD</sequence>
<evidence type="ECO:0000313" key="2">
    <source>
        <dbReference type="Proteomes" id="UP000318538"/>
    </source>
</evidence>
<dbReference type="SUPFAM" id="SSF158682">
    <property type="entry name" value="TerB-like"/>
    <property type="match status" value="1"/>
</dbReference>
<dbReference type="InterPro" id="IPR029024">
    <property type="entry name" value="TerB-like"/>
</dbReference>
<dbReference type="Gene3D" id="1.10.3680.10">
    <property type="entry name" value="TerB-like"/>
    <property type="match status" value="1"/>
</dbReference>
<evidence type="ECO:0000313" key="1">
    <source>
        <dbReference type="EMBL" id="QDT02094.1"/>
    </source>
</evidence>
<protein>
    <recommendedName>
        <fullName evidence="3">Tellurite resistance protein TerB</fullName>
    </recommendedName>
</protein>
<accession>A0A517N4N6</accession>
<name>A0A517N4N6_9BACT</name>
<dbReference type="EMBL" id="CP036525">
    <property type="protein sequence ID" value="QDT02094.1"/>
    <property type="molecule type" value="Genomic_DNA"/>
</dbReference>